<protein>
    <submittedName>
        <fullName evidence="2">Uncharacterized protein</fullName>
    </submittedName>
</protein>
<accession>L9XHD5</accession>
<sequence>MVGWIVRDVVPWIVVWTAFAYVTIVVVEFVAFGRVDWLEPFPGVLGAGIGVAFAQRLLSFSPLERGS</sequence>
<organism evidence="2 3">
    <name type="scientific">Natronolimnohabitans innermongolicus JCM 12255</name>
    <dbReference type="NCBI Taxonomy" id="1227499"/>
    <lineage>
        <taxon>Archaea</taxon>
        <taxon>Methanobacteriati</taxon>
        <taxon>Methanobacteriota</taxon>
        <taxon>Stenosarchaea group</taxon>
        <taxon>Halobacteria</taxon>
        <taxon>Halobacteriales</taxon>
        <taxon>Natrialbaceae</taxon>
        <taxon>Natronolimnohabitans</taxon>
    </lineage>
</organism>
<dbReference type="EMBL" id="AOHZ01000014">
    <property type="protein sequence ID" value="ELY61154.1"/>
    <property type="molecule type" value="Genomic_DNA"/>
</dbReference>
<evidence type="ECO:0000256" key="1">
    <source>
        <dbReference type="SAM" id="Phobius"/>
    </source>
</evidence>
<proteinExistence type="predicted"/>
<keyword evidence="1" id="KW-0472">Membrane</keyword>
<evidence type="ECO:0000313" key="3">
    <source>
        <dbReference type="Proteomes" id="UP000011602"/>
    </source>
</evidence>
<dbReference type="AlphaFoldDB" id="L9XHD5"/>
<keyword evidence="3" id="KW-1185">Reference proteome</keyword>
<gene>
    <name evidence="2" type="ORF">C493_02533</name>
</gene>
<feature type="transmembrane region" description="Helical" evidence="1">
    <location>
        <begin position="41"/>
        <end position="58"/>
    </location>
</feature>
<comment type="caution">
    <text evidence="2">The sequence shown here is derived from an EMBL/GenBank/DDBJ whole genome shotgun (WGS) entry which is preliminary data.</text>
</comment>
<keyword evidence="1" id="KW-1133">Transmembrane helix</keyword>
<dbReference type="Proteomes" id="UP000011602">
    <property type="component" value="Unassembled WGS sequence"/>
</dbReference>
<reference evidence="2 3" key="1">
    <citation type="journal article" date="2014" name="PLoS Genet.">
        <title>Phylogenetically driven sequencing of extremely halophilic archaea reveals strategies for static and dynamic osmo-response.</title>
        <authorList>
            <person name="Becker E.A."/>
            <person name="Seitzer P.M."/>
            <person name="Tritt A."/>
            <person name="Larsen D."/>
            <person name="Krusor M."/>
            <person name="Yao A.I."/>
            <person name="Wu D."/>
            <person name="Madern D."/>
            <person name="Eisen J.A."/>
            <person name="Darling A.E."/>
            <person name="Facciotti M.T."/>
        </authorList>
    </citation>
    <scope>NUCLEOTIDE SEQUENCE [LARGE SCALE GENOMIC DNA]</scope>
    <source>
        <strain evidence="2 3">JCM 12255</strain>
    </source>
</reference>
<feature type="transmembrane region" description="Helical" evidence="1">
    <location>
        <begin position="12"/>
        <end position="35"/>
    </location>
</feature>
<name>L9XHD5_9EURY</name>
<dbReference type="RefSeq" id="WP_007257817.1">
    <property type="nucleotide sequence ID" value="NZ_AOHZ01000014.1"/>
</dbReference>
<keyword evidence="1" id="KW-0812">Transmembrane</keyword>
<evidence type="ECO:0000313" key="2">
    <source>
        <dbReference type="EMBL" id="ELY61154.1"/>
    </source>
</evidence>